<sequence>TNSLLAQRLLNKELVPSVILTMSPNDLKNGLTAEERTTNEPDRSERMQMTDARCSRCMERKVGVADVIHAGGSGGDRYQLECIACGHTWYASRDDITSLSTDTEKAVANVGTAPLATSKFENVEKKLVSPRDSVKPSGDITQKTAAIKMAAEKKLVSSRDSVKPAGDITQKTSVSKMSAEKKLVSPRDFVKPANDITHKTPASKIAAEKNLTSPRDSVKPAGDITQKTGASKMPFEKKVASPRDYVKPAGDITRKMGGSKIPILESQTSFNRMKQQPVAAKPPTDHGQKSSAKFG</sequence>
<evidence type="ECO:0000313" key="4">
    <source>
        <dbReference type="Proteomes" id="UP000036987"/>
    </source>
</evidence>
<dbReference type="OrthoDB" id="1922186at2759"/>
<dbReference type="Proteomes" id="UP000036987">
    <property type="component" value="Unassembled WGS sequence"/>
</dbReference>
<feature type="compositionally biased region" description="Basic and acidic residues" evidence="1">
    <location>
        <begin position="234"/>
        <end position="246"/>
    </location>
</feature>
<keyword evidence="4" id="KW-1185">Reference proteome</keyword>
<accession>A0A0K9PG15</accession>
<proteinExistence type="predicted"/>
<feature type="compositionally biased region" description="Polar residues" evidence="1">
    <location>
        <begin position="265"/>
        <end position="274"/>
    </location>
</feature>
<feature type="compositionally biased region" description="Basic and acidic residues" evidence="1">
    <location>
        <begin position="33"/>
        <end position="49"/>
    </location>
</feature>
<dbReference type="PANTHER" id="PTHR46871">
    <property type="entry name" value="BROMO-ADJACENT HOMOLOGY (BAH) DOMAIN-CONTAINING PROTEIN"/>
    <property type="match status" value="1"/>
</dbReference>
<feature type="region of interest" description="Disordered" evidence="1">
    <location>
        <begin position="161"/>
        <end position="180"/>
    </location>
</feature>
<feature type="domain" description="TFIIS central" evidence="2">
    <location>
        <begin position="1"/>
        <end position="55"/>
    </location>
</feature>
<feature type="region of interest" description="Disordered" evidence="1">
    <location>
        <begin position="25"/>
        <end position="49"/>
    </location>
</feature>
<dbReference type="PROSITE" id="PS51321">
    <property type="entry name" value="TFIIS_CENTRAL"/>
    <property type="match status" value="1"/>
</dbReference>
<dbReference type="InterPro" id="IPR003618">
    <property type="entry name" value="TFIIS_cen_dom"/>
</dbReference>
<evidence type="ECO:0000256" key="1">
    <source>
        <dbReference type="SAM" id="MobiDB-lite"/>
    </source>
</evidence>
<name>A0A0K9PG15_ZOSMR</name>
<dbReference type="PANTHER" id="PTHR46871:SF1">
    <property type="entry name" value="BROMO-ADJACENT HOMOLOGY (BAH) DOMAIN-CONTAINING PROTEIN"/>
    <property type="match status" value="1"/>
</dbReference>
<dbReference type="GO" id="GO:0045814">
    <property type="term" value="P:negative regulation of gene expression, epigenetic"/>
    <property type="evidence" value="ECO:0000318"/>
    <property type="project" value="GO_Central"/>
</dbReference>
<dbReference type="AlphaFoldDB" id="A0A0K9PG15"/>
<feature type="non-terminal residue" evidence="3">
    <location>
        <position position="1"/>
    </location>
</feature>
<dbReference type="EMBL" id="LFYR01000929">
    <property type="protein sequence ID" value="KMZ67140.1"/>
    <property type="molecule type" value="Genomic_DNA"/>
</dbReference>
<reference evidence="4" key="1">
    <citation type="journal article" date="2016" name="Nature">
        <title>The genome of the seagrass Zostera marina reveals angiosperm adaptation to the sea.</title>
        <authorList>
            <person name="Olsen J.L."/>
            <person name="Rouze P."/>
            <person name="Verhelst B."/>
            <person name="Lin Y.-C."/>
            <person name="Bayer T."/>
            <person name="Collen J."/>
            <person name="Dattolo E."/>
            <person name="De Paoli E."/>
            <person name="Dittami S."/>
            <person name="Maumus F."/>
            <person name="Michel G."/>
            <person name="Kersting A."/>
            <person name="Lauritano C."/>
            <person name="Lohaus R."/>
            <person name="Toepel M."/>
            <person name="Tonon T."/>
            <person name="Vanneste K."/>
            <person name="Amirebrahimi M."/>
            <person name="Brakel J."/>
            <person name="Bostroem C."/>
            <person name="Chovatia M."/>
            <person name="Grimwood J."/>
            <person name="Jenkins J.W."/>
            <person name="Jueterbock A."/>
            <person name="Mraz A."/>
            <person name="Stam W.T."/>
            <person name="Tice H."/>
            <person name="Bornberg-Bauer E."/>
            <person name="Green P.J."/>
            <person name="Pearson G.A."/>
            <person name="Procaccini G."/>
            <person name="Duarte C.M."/>
            <person name="Schmutz J."/>
            <person name="Reusch T.B.H."/>
            <person name="Van de Peer Y."/>
        </authorList>
    </citation>
    <scope>NUCLEOTIDE SEQUENCE [LARGE SCALE GENOMIC DNA]</scope>
    <source>
        <strain evidence="4">cv. Finnish</strain>
    </source>
</reference>
<dbReference type="GO" id="GO:0006351">
    <property type="term" value="P:DNA-templated transcription"/>
    <property type="evidence" value="ECO:0007669"/>
    <property type="project" value="InterPro"/>
</dbReference>
<organism evidence="3 4">
    <name type="scientific">Zostera marina</name>
    <name type="common">Eelgrass</name>
    <dbReference type="NCBI Taxonomy" id="29655"/>
    <lineage>
        <taxon>Eukaryota</taxon>
        <taxon>Viridiplantae</taxon>
        <taxon>Streptophyta</taxon>
        <taxon>Embryophyta</taxon>
        <taxon>Tracheophyta</taxon>
        <taxon>Spermatophyta</taxon>
        <taxon>Magnoliopsida</taxon>
        <taxon>Liliopsida</taxon>
        <taxon>Zosteraceae</taxon>
        <taxon>Zostera</taxon>
    </lineage>
</organism>
<feature type="region of interest" description="Disordered" evidence="1">
    <location>
        <begin position="192"/>
        <end position="295"/>
    </location>
</feature>
<evidence type="ECO:0000259" key="2">
    <source>
        <dbReference type="PROSITE" id="PS51321"/>
    </source>
</evidence>
<dbReference type="GO" id="GO:0140566">
    <property type="term" value="F:histone reader activity"/>
    <property type="evidence" value="ECO:0000318"/>
    <property type="project" value="GO_Central"/>
</dbReference>
<gene>
    <name evidence="3" type="ORF">ZOSMA_277G00010</name>
</gene>
<dbReference type="GO" id="GO:0001217">
    <property type="term" value="F:DNA-binding transcription repressor activity"/>
    <property type="evidence" value="ECO:0000318"/>
    <property type="project" value="GO_Central"/>
</dbReference>
<protein>
    <recommendedName>
        <fullName evidence="2">TFIIS central domain-containing protein</fullName>
    </recommendedName>
</protein>
<comment type="caution">
    <text evidence="3">The sequence shown here is derived from an EMBL/GenBank/DDBJ whole genome shotgun (WGS) entry which is preliminary data.</text>
</comment>
<evidence type="ECO:0000313" key="3">
    <source>
        <dbReference type="EMBL" id="KMZ67140.1"/>
    </source>
</evidence>